<dbReference type="InterPro" id="IPR000209">
    <property type="entry name" value="Peptidase_S8/S53_dom"/>
</dbReference>
<dbReference type="SUPFAM" id="SSF52743">
    <property type="entry name" value="Subtilisin-like"/>
    <property type="match status" value="1"/>
</dbReference>
<evidence type="ECO:0000259" key="5">
    <source>
        <dbReference type="Pfam" id="PF00082"/>
    </source>
</evidence>
<organism evidence="6 7">
    <name type="scientific">Mycoplasmopsis agassizii</name>
    <dbReference type="NCBI Taxonomy" id="33922"/>
    <lineage>
        <taxon>Bacteria</taxon>
        <taxon>Bacillati</taxon>
        <taxon>Mycoplasmatota</taxon>
        <taxon>Mycoplasmoidales</taxon>
        <taxon>Metamycoplasmataceae</taxon>
        <taxon>Mycoplasmopsis</taxon>
    </lineage>
</organism>
<dbReference type="Pfam" id="PF00082">
    <property type="entry name" value="Peptidase_S8"/>
    <property type="match status" value="1"/>
</dbReference>
<dbReference type="PANTHER" id="PTHR43806">
    <property type="entry name" value="PEPTIDASE S8"/>
    <property type="match status" value="1"/>
</dbReference>
<keyword evidence="2" id="KW-0645">Protease</keyword>
<feature type="domain" description="Peptidase S8/S53" evidence="5">
    <location>
        <begin position="239"/>
        <end position="485"/>
    </location>
</feature>
<keyword evidence="7" id="KW-1185">Reference proteome</keyword>
<reference evidence="6" key="1">
    <citation type="submission" date="2017-08" db="EMBL/GenBank/DDBJ databases">
        <authorList>
            <person name="Alvarez-Ponce D."/>
            <person name="Weitzman C.L."/>
            <person name="Tillett R.L."/>
            <person name="Sandmeier F.C."/>
            <person name="Tracy C.R."/>
        </authorList>
    </citation>
    <scope>NUCLEOTIDE SEQUENCE [LARGE SCALE GENOMIC DNA]</scope>
    <source>
        <strain evidence="6">PS6</strain>
    </source>
</reference>
<evidence type="ECO:0000256" key="3">
    <source>
        <dbReference type="ARBA" id="ARBA00022801"/>
    </source>
</evidence>
<dbReference type="InterPro" id="IPR050131">
    <property type="entry name" value="Peptidase_S8_subtilisin-like"/>
</dbReference>
<evidence type="ECO:0000256" key="4">
    <source>
        <dbReference type="ARBA" id="ARBA00022825"/>
    </source>
</evidence>
<evidence type="ECO:0000256" key="2">
    <source>
        <dbReference type="ARBA" id="ARBA00022670"/>
    </source>
</evidence>
<dbReference type="RefSeq" id="WP_084232189.1">
    <property type="nucleotide sequence ID" value="NZ_FWXE01000004.1"/>
</dbReference>
<dbReference type="Gene3D" id="3.40.50.200">
    <property type="entry name" value="Peptidase S8/S53 domain"/>
    <property type="match status" value="1"/>
</dbReference>
<dbReference type="InterPro" id="IPR036852">
    <property type="entry name" value="Peptidase_S8/S53_dom_sf"/>
</dbReference>
<evidence type="ECO:0000256" key="1">
    <source>
        <dbReference type="ARBA" id="ARBA00011073"/>
    </source>
</evidence>
<comment type="caution">
    <text evidence="6">The sequence shown here is derived from an EMBL/GenBank/DDBJ whole genome shotgun (WGS) entry which is preliminary data.</text>
</comment>
<protein>
    <recommendedName>
        <fullName evidence="5">Peptidase S8/S53 domain-containing protein</fullName>
    </recommendedName>
</protein>
<proteinExistence type="inferred from homology"/>
<keyword evidence="4" id="KW-0720">Serine protease</keyword>
<evidence type="ECO:0000313" key="6">
    <source>
        <dbReference type="EMBL" id="PAF54913.1"/>
    </source>
</evidence>
<dbReference type="PROSITE" id="PS00138">
    <property type="entry name" value="SUBTILASE_SER"/>
    <property type="match status" value="1"/>
</dbReference>
<accession>A0ABX4H559</accession>
<comment type="similarity">
    <text evidence="1">Belongs to the peptidase S8 family.</text>
</comment>
<dbReference type="EMBL" id="NQMN01000002">
    <property type="protein sequence ID" value="PAF54913.1"/>
    <property type="molecule type" value="Genomic_DNA"/>
</dbReference>
<dbReference type="InterPro" id="IPR023828">
    <property type="entry name" value="Peptidase_S8_Ser-AS"/>
</dbReference>
<sequence length="702" mass="79607">MPKAIFNILNVASASLTPLHTFATVQNQNFENNNQKFDFDLLLKIFRKGYSEENRSKNIDKPVEVLVRIKDGVDFSEYEKDKDITKIIDQYDKQNDKFVSSLKEKLMDLQVARYSHTSPYVTFIFKNRKNLELNLLLLAMSNDSVVVNSNEEEDIALEASAEKNFINLTYTVPYNKSLIEKQFETVGFDEQRKKETVARELQPDLFKTNVRKIKVGIFEAGNTISRNNPAFKNKKLHFMYGNINEQADSHADLVAAVATGENGVDRFVEDIYSVYEDRVASNYNLPAFSSWMSKMDYLISSGVHVINNSWSYELSGSYVNQNKSTHGYNEQAYYLDFLTRKYGVINVWSSGNTQQRGDYVINSGKLSQNSVVVGSTNLSGSQLSNFSEYRTGDSKIMTKPLIVAPGEEYEFFSTSNSKQKLNYKSSGTSFSAPLVTGLITTLLRNNYHLIGKPEAILAILTAGSKQMSAYTDKQSNGLNDKVGAGLVNYELMQKAARNLVTLNISDSVKEQFISLGYLTSGKQLSVSTAWLFDAGYLANSEYAPTKPNDYDKRPNWIHEWDWLNYVPFGFIGYLGKRELFEQDVRNWLKMREEFDKAEAEYNAAHSSLNGGKYKHEWNSIDHLKSKYGEGWYTPTDVDLRIEKYNPRTGSWESVASSVSGTSNVEFIRHNITDSANYRAVVKQYSDNKGAQNVKGALAYVVQ</sequence>
<name>A0ABX4H559_9BACT</name>
<keyword evidence="3" id="KW-0378">Hydrolase</keyword>
<evidence type="ECO:0000313" key="7">
    <source>
        <dbReference type="Proteomes" id="UP000217033"/>
    </source>
</evidence>
<gene>
    <name evidence="6" type="ORF">CJF60_04210</name>
</gene>
<dbReference type="Proteomes" id="UP000217033">
    <property type="component" value="Unassembled WGS sequence"/>
</dbReference>
<dbReference type="PANTHER" id="PTHR43806:SF11">
    <property type="entry name" value="CEREVISIN-RELATED"/>
    <property type="match status" value="1"/>
</dbReference>